<dbReference type="SUPFAM" id="SSF53098">
    <property type="entry name" value="Ribonuclease H-like"/>
    <property type="match status" value="1"/>
</dbReference>
<evidence type="ECO:0000256" key="5">
    <source>
        <dbReference type="ARBA" id="ARBA00022839"/>
    </source>
</evidence>
<dbReference type="InterPro" id="IPR036397">
    <property type="entry name" value="RNaseH_sf"/>
</dbReference>
<dbReference type="GO" id="GO:0008296">
    <property type="term" value="F:3'-5'-DNA exonuclease activity"/>
    <property type="evidence" value="ECO:0007669"/>
    <property type="project" value="TreeGrafter"/>
</dbReference>
<dbReference type="PANTHER" id="PTHR13058">
    <property type="entry name" value="THREE PRIME REPAIR EXONUCLEASE 1, 2"/>
    <property type="match status" value="1"/>
</dbReference>
<keyword evidence="10" id="KW-1185">Reference proteome</keyword>
<keyword evidence="2" id="KW-0540">Nuclease</keyword>
<evidence type="ECO:0000313" key="9">
    <source>
        <dbReference type="EMBL" id="CAG2250020.1"/>
    </source>
</evidence>
<name>A0A8S3V0H5_MYTED</name>
<dbReference type="GO" id="GO:0005737">
    <property type="term" value="C:cytoplasm"/>
    <property type="evidence" value="ECO:0007669"/>
    <property type="project" value="TreeGrafter"/>
</dbReference>
<evidence type="ECO:0000256" key="4">
    <source>
        <dbReference type="ARBA" id="ARBA00022801"/>
    </source>
</evidence>
<keyword evidence="4" id="KW-0378">Hydrolase</keyword>
<sequence length="602" mass="69053">MDFSLRSRICKVCEYHQQRKEIVPAHDCSKNWYGSSKGMEPDMAVEMTHNLKDSGCQIQVLHADNDSTTTSRLKVDFDDLEKKDDQNHVKKGFSKKLYELSKKFKELKHPDVIPYIVRCFMYAVKENTGSVENIQLALKRMVLHIFGDHTLCENAEWCTYAKDPFNFKYSSLPNGECLSNDALKQELSEVVGKYERRANTLQNMGSTQANENFNHIVASKAPKSRSYGGSSSLSNRLSASVLQKNEGYTWLSKVNEASLLSPGQHTLKLAKQMDRRLNRHRINQKTTHFKRRRIQLRKLKKKSEFRSQIKEGTTYENETEVNDAISDIQQIPSRLTINDSEEFIIFDLETTGLSRNSDITQIAASSGSNIFQRYIMPRCEITHEASKITGLTFSHSTNKMYLNGTIVQTCAIEQALLDFIDFLKLQNKPVLVGHNITNFDMMVLENRLREFSLFATFSAHVKGFIDTLKLSKRVFPKDKVGNYKQQTLVKEVLGTEYHAHNAKEDVLSLKELFYQKLRENCTDDDLHHVNFYHSRLSLKPLVDKKVINTSISFKLARSGITLSHLKIAKTRDINGIKVILTENRVNSKYVGSIIQHLTESEE</sequence>
<dbReference type="SMART" id="SM00479">
    <property type="entry name" value="EXOIII"/>
    <property type="match status" value="1"/>
</dbReference>
<dbReference type="Pfam" id="PF25244">
    <property type="entry name" value="PML_C"/>
    <property type="match status" value="1"/>
</dbReference>
<dbReference type="InterPro" id="IPR057617">
    <property type="entry name" value="PML_C"/>
</dbReference>
<comment type="caution">
    <text evidence="9">The sequence shown here is derived from an EMBL/GenBank/DDBJ whole genome shotgun (WGS) entry which is preliminary data.</text>
</comment>
<dbReference type="EMBL" id="CAJPWZ010003023">
    <property type="protein sequence ID" value="CAG2250020.1"/>
    <property type="molecule type" value="Genomic_DNA"/>
</dbReference>
<dbReference type="InterPro" id="IPR054362">
    <property type="entry name" value="Exu_RNase_H-like"/>
</dbReference>
<keyword evidence="6" id="KW-0460">Magnesium</keyword>
<evidence type="ECO:0000313" key="10">
    <source>
        <dbReference type="Proteomes" id="UP000683360"/>
    </source>
</evidence>
<dbReference type="Proteomes" id="UP000683360">
    <property type="component" value="Unassembled WGS sequence"/>
</dbReference>
<gene>
    <name evidence="9" type="ORF">MEDL_61682</name>
</gene>
<dbReference type="InterPro" id="IPR040393">
    <property type="entry name" value="TREX1/2"/>
</dbReference>
<dbReference type="CDD" id="cd06127">
    <property type="entry name" value="DEDDh"/>
    <property type="match status" value="1"/>
</dbReference>
<evidence type="ECO:0000259" key="8">
    <source>
        <dbReference type="SMART" id="SM00479"/>
    </source>
</evidence>
<feature type="domain" description="Exonuclease" evidence="8">
    <location>
        <begin position="342"/>
        <end position="522"/>
    </location>
</feature>
<keyword evidence="5" id="KW-0269">Exonuclease</keyword>
<evidence type="ECO:0000256" key="7">
    <source>
        <dbReference type="ARBA" id="ARBA00025769"/>
    </source>
</evidence>
<dbReference type="AlphaFoldDB" id="A0A8S3V0H5"/>
<dbReference type="OrthoDB" id="6131824at2759"/>
<dbReference type="InterPro" id="IPR013520">
    <property type="entry name" value="Ribonucl_H"/>
</dbReference>
<comment type="cofactor">
    <cofactor evidence="1">
        <name>Mg(2+)</name>
        <dbReference type="ChEBI" id="CHEBI:18420"/>
    </cofactor>
</comment>
<dbReference type="Pfam" id="PF22123">
    <property type="entry name" value="Exu_RNase_H_like"/>
    <property type="match status" value="1"/>
</dbReference>
<reference evidence="9" key="1">
    <citation type="submission" date="2021-03" db="EMBL/GenBank/DDBJ databases">
        <authorList>
            <person name="Bekaert M."/>
        </authorList>
    </citation>
    <scope>NUCLEOTIDE SEQUENCE</scope>
</reference>
<keyword evidence="3" id="KW-0479">Metal-binding</keyword>
<dbReference type="Pfam" id="PF20700">
    <property type="entry name" value="Mutator"/>
    <property type="match status" value="1"/>
</dbReference>
<evidence type="ECO:0000256" key="2">
    <source>
        <dbReference type="ARBA" id="ARBA00022722"/>
    </source>
</evidence>
<evidence type="ECO:0000256" key="6">
    <source>
        <dbReference type="ARBA" id="ARBA00022842"/>
    </source>
</evidence>
<dbReference type="InterPro" id="IPR049012">
    <property type="entry name" value="Mutator_transp_dom"/>
</dbReference>
<organism evidence="9 10">
    <name type="scientific">Mytilus edulis</name>
    <name type="common">Blue mussel</name>
    <dbReference type="NCBI Taxonomy" id="6550"/>
    <lineage>
        <taxon>Eukaryota</taxon>
        <taxon>Metazoa</taxon>
        <taxon>Spiralia</taxon>
        <taxon>Lophotrochozoa</taxon>
        <taxon>Mollusca</taxon>
        <taxon>Bivalvia</taxon>
        <taxon>Autobranchia</taxon>
        <taxon>Pteriomorphia</taxon>
        <taxon>Mytilida</taxon>
        <taxon>Mytiloidea</taxon>
        <taxon>Mytilidae</taxon>
        <taxon>Mytilinae</taxon>
        <taxon>Mytilus</taxon>
    </lineage>
</organism>
<protein>
    <recommendedName>
        <fullName evidence="8">Exonuclease domain-containing protein</fullName>
    </recommendedName>
</protein>
<comment type="similarity">
    <text evidence="7">Belongs to the exonuclease superfamily. TREX family.</text>
</comment>
<dbReference type="Gene3D" id="3.30.420.10">
    <property type="entry name" value="Ribonuclease H-like superfamily/Ribonuclease H"/>
    <property type="match status" value="1"/>
</dbReference>
<evidence type="ECO:0000256" key="3">
    <source>
        <dbReference type="ARBA" id="ARBA00022723"/>
    </source>
</evidence>
<dbReference type="InterPro" id="IPR012337">
    <property type="entry name" value="RNaseH-like_sf"/>
</dbReference>
<evidence type="ECO:0000256" key="1">
    <source>
        <dbReference type="ARBA" id="ARBA00001946"/>
    </source>
</evidence>
<accession>A0A8S3V0H5</accession>
<dbReference type="GO" id="GO:0006308">
    <property type="term" value="P:DNA catabolic process"/>
    <property type="evidence" value="ECO:0007669"/>
    <property type="project" value="TreeGrafter"/>
</dbReference>
<proteinExistence type="inferred from homology"/>
<dbReference type="GO" id="GO:0046872">
    <property type="term" value="F:metal ion binding"/>
    <property type="evidence" value="ECO:0007669"/>
    <property type="project" value="UniProtKB-KW"/>
</dbReference>
<dbReference type="GO" id="GO:0003676">
    <property type="term" value="F:nucleic acid binding"/>
    <property type="evidence" value="ECO:0007669"/>
    <property type="project" value="InterPro"/>
</dbReference>
<dbReference type="PANTHER" id="PTHR13058:SF22">
    <property type="entry name" value="EXODEOXYRIBONUCLEASE III"/>
    <property type="match status" value="1"/>
</dbReference>